<dbReference type="AlphaFoldDB" id="A0A2S9PZU6"/>
<protein>
    <submittedName>
        <fullName evidence="2">Uncharacterized protein</fullName>
    </submittedName>
</protein>
<evidence type="ECO:0000313" key="2">
    <source>
        <dbReference type="EMBL" id="PRH79912.1"/>
    </source>
</evidence>
<keyword evidence="3" id="KW-1185">Reference proteome</keyword>
<accession>A0A2S9PZU6</accession>
<dbReference type="RefSeq" id="WP_105867983.1">
    <property type="nucleotide sequence ID" value="NZ_PVLV01000094.1"/>
</dbReference>
<name>A0A2S9PZU6_9ACTN</name>
<evidence type="ECO:0000313" key="3">
    <source>
        <dbReference type="Proteomes" id="UP000239322"/>
    </source>
</evidence>
<feature type="region of interest" description="Disordered" evidence="1">
    <location>
        <begin position="72"/>
        <end position="92"/>
    </location>
</feature>
<dbReference type="EMBL" id="PVLV01000094">
    <property type="protein sequence ID" value="PRH79912.1"/>
    <property type="molecule type" value="Genomic_DNA"/>
</dbReference>
<proteinExistence type="predicted"/>
<dbReference type="OrthoDB" id="4544822at2"/>
<sequence length="92" mass="10228">MLVRPLGSWAALDDYRVTLLVPDVKATLASVWDISYGLEILHEAGKTEHLATYAPLMSPSSRHERALKHAALVKEHPDTPGEWGKRGRLDVD</sequence>
<comment type="caution">
    <text evidence="2">The sequence shown here is derived from an EMBL/GenBank/DDBJ whole genome shotgun (WGS) entry which is preliminary data.</text>
</comment>
<evidence type="ECO:0000256" key="1">
    <source>
        <dbReference type="SAM" id="MobiDB-lite"/>
    </source>
</evidence>
<dbReference type="Proteomes" id="UP000239322">
    <property type="component" value="Unassembled WGS sequence"/>
</dbReference>
<gene>
    <name evidence="2" type="ORF">C6N75_07050</name>
</gene>
<reference evidence="2 3" key="1">
    <citation type="submission" date="2018-03" db="EMBL/GenBank/DDBJ databases">
        <title>Novel Streptomyces sp. from soil.</title>
        <authorList>
            <person name="Tan G.Y.A."/>
            <person name="Lee Z.Y."/>
        </authorList>
    </citation>
    <scope>NUCLEOTIDE SEQUENCE [LARGE SCALE GENOMIC DNA]</scope>
    <source>
        <strain evidence="2 3">ST5x</strain>
    </source>
</reference>
<organism evidence="2 3">
    <name type="scientific">Streptomyces solincola</name>
    <dbReference type="NCBI Taxonomy" id="2100817"/>
    <lineage>
        <taxon>Bacteria</taxon>
        <taxon>Bacillati</taxon>
        <taxon>Actinomycetota</taxon>
        <taxon>Actinomycetes</taxon>
        <taxon>Kitasatosporales</taxon>
        <taxon>Streptomycetaceae</taxon>
        <taxon>Streptomyces</taxon>
    </lineage>
</organism>